<comment type="subunit">
    <text evidence="12">Homodimer.</text>
</comment>
<comment type="subcellular location">
    <subcellularLocation>
        <location evidence="12">Cytoplasm</location>
    </subcellularLocation>
</comment>
<keyword evidence="3 12" id="KW-0479">Metal-binding</keyword>
<dbReference type="PROSITE" id="PS51188">
    <property type="entry name" value="ZF_CR"/>
    <property type="match status" value="1"/>
</dbReference>
<dbReference type="Gene3D" id="1.10.287.110">
    <property type="entry name" value="DnaJ domain"/>
    <property type="match status" value="1"/>
</dbReference>
<evidence type="ECO:0000256" key="13">
    <source>
        <dbReference type="PROSITE-ProRule" id="PRU00546"/>
    </source>
</evidence>
<dbReference type="SUPFAM" id="SSF49493">
    <property type="entry name" value="HSP40/DnaJ peptide-binding domain"/>
    <property type="match status" value="2"/>
</dbReference>
<dbReference type="FunFam" id="2.10.230.10:FF:000002">
    <property type="entry name" value="Molecular chaperone DnaJ"/>
    <property type="match status" value="1"/>
</dbReference>
<evidence type="ECO:0000259" key="15">
    <source>
        <dbReference type="PROSITE" id="PS51188"/>
    </source>
</evidence>
<dbReference type="PROSITE" id="PS50076">
    <property type="entry name" value="DNAJ_2"/>
    <property type="match status" value="1"/>
</dbReference>
<protein>
    <recommendedName>
        <fullName evidence="11 12">Chaperone protein DnaJ</fullName>
    </recommendedName>
</protein>
<feature type="repeat" description="CXXCXGXG motif" evidence="12">
    <location>
        <begin position="145"/>
        <end position="152"/>
    </location>
</feature>
<dbReference type="Proteomes" id="UP000289132">
    <property type="component" value="Unassembled WGS sequence"/>
</dbReference>
<dbReference type="NCBIfam" id="NF008035">
    <property type="entry name" value="PRK10767.1"/>
    <property type="match status" value="1"/>
</dbReference>
<dbReference type="InterPro" id="IPR008971">
    <property type="entry name" value="HSP40/DnaJ_pept-bd"/>
</dbReference>
<dbReference type="Gene3D" id="2.10.230.10">
    <property type="entry name" value="Heat shock protein DnaJ, cysteine-rich domain"/>
    <property type="match status" value="1"/>
</dbReference>
<dbReference type="Pfam" id="PF01556">
    <property type="entry name" value="DnaJ_C"/>
    <property type="match status" value="1"/>
</dbReference>
<dbReference type="KEGG" id="atp:ATR_0975"/>
<name>A0AAD0QJE0_9BACT</name>
<evidence type="ECO:0000256" key="5">
    <source>
        <dbReference type="ARBA" id="ARBA00022771"/>
    </source>
</evidence>
<evidence type="ECO:0000313" key="17">
    <source>
        <dbReference type="EMBL" id="RXJ92576.1"/>
    </source>
</evidence>
<comment type="domain">
    <text evidence="12">The J domain is necessary and sufficient to stimulate DnaK ATPase activity. Zinc center 1 plays an important role in the autonomous, DnaK-independent chaperone activity of DnaJ. Zinc center 2 is essential for interaction with DnaK and for DnaJ activity.</text>
</comment>
<evidence type="ECO:0000313" key="19">
    <source>
        <dbReference type="Proteomes" id="UP000289132"/>
    </source>
</evidence>
<keyword evidence="6 12" id="KW-0862">Zinc</keyword>
<feature type="domain" description="CR-type" evidence="15">
    <location>
        <begin position="132"/>
        <end position="209"/>
    </location>
</feature>
<dbReference type="PANTHER" id="PTHR43096:SF48">
    <property type="entry name" value="CHAPERONE PROTEIN DNAJ"/>
    <property type="match status" value="1"/>
</dbReference>
<dbReference type="HAMAP" id="MF_01152">
    <property type="entry name" value="DnaJ"/>
    <property type="match status" value="1"/>
</dbReference>
<dbReference type="GO" id="GO:0009408">
    <property type="term" value="P:response to heat"/>
    <property type="evidence" value="ECO:0007669"/>
    <property type="project" value="InterPro"/>
</dbReference>
<evidence type="ECO:0000313" key="16">
    <source>
        <dbReference type="EMBL" id="AXK48839.1"/>
    </source>
</evidence>
<dbReference type="InterPro" id="IPR001305">
    <property type="entry name" value="HSP_DnaJ_Cys-rich_dom"/>
</dbReference>
<keyword evidence="19" id="KW-1185">Reference proteome</keyword>
<keyword evidence="8 12" id="KW-0143">Chaperone</keyword>
<dbReference type="InterPro" id="IPR012724">
    <property type="entry name" value="DnaJ"/>
</dbReference>
<reference evidence="17 19" key="1">
    <citation type="submission" date="2017-10" db="EMBL/GenBank/DDBJ databases">
        <title>Genomics of the genus Arcobacter.</title>
        <authorList>
            <person name="Perez-Cataluna A."/>
            <person name="Figueras M.J."/>
        </authorList>
    </citation>
    <scope>NUCLEOTIDE SEQUENCE [LARGE SCALE GENOMIC DNA]</scope>
    <source>
        <strain evidence="17 19">LMG 25534</strain>
    </source>
</reference>
<dbReference type="GO" id="GO:0006260">
    <property type="term" value="P:DNA replication"/>
    <property type="evidence" value="ECO:0007669"/>
    <property type="project" value="UniProtKB-KW"/>
</dbReference>
<evidence type="ECO:0000256" key="8">
    <source>
        <dbReference type="ARBA" id="ARBA00023186"/>
    </source>
</evidence>
<dbReference type="PRINTS" id="PR00625">
    <property type="entry name" value="JDOMAIN"/>
</dbReference>
<dbReference type="SMART" id="SM00271">
    <property type="entry name" value="DnaJ"/>
    <property type="match status" value="1"/>
</dbReference>
<feature type="repeat" description="CXXCXGXG motif" evidence="12">
    <location>
        <begin position="183"/>
        <end position="190"/>
    </location>
</feature>
<dbReference type="AlphaFoldDB" id="A0AAD0QJE0"/>
<dbReference type="GO" id="GO:0031072">
    <property type="term" value="F:heat shock protein binding"/>
    <property type="evidence" value="ECO:0007669"/>
    <property type="project" value="InterPro"/>
</dbReference>
<evidence type="ECO:0000256" key="12">
    <source>
        <dbReference type="HAMAP-Rule" id="MF_01152"/>
    </source>
</evidence>
<keyword evidence="5 12" id="KW-0863">Zinc-finger</keyword>
<organism evidence="16 18">
    <name type="scientific">Aliarcobacter trophiarum LMG 25534</name>
    <dbReference type="NCBI Taxonomy" id="1032241"/>
    <lineage>
        <taxon>Bacteria</taxon>
        <taxon>Pseudomonadati</taxon>
        <taxon>Campylobacterota</taxon>
        <taxon>Epsilonproteobacteria</taxon>
        <taxon>Campylobacterales</taxon>
        <taxon>Arcobacteraceae</taxon>
        <taxon>Aliarcobacter</taxon>
    </lineage>
</organism>
<feature type="binding site" evidence="12">
    <location>
        <position position="197"/>
    </location>
    <ligand>
        <name>Zn(2+)</name>
        <dbReference type="ChEBI" id="CHEBI:29105"/>
        <label>1</label>
    </ligand>
</feature>
<evidence type="ECO:0000256" key="9">
    <source>
        <dbReference type="ARBA" id="ARBA00053423"/>
    </source>
</evidence>
<dbReference type="NCBIfam" id="TIGR02349">
    <property type="entry name" value="DnaJ_bact"/>
    <property type="match status" value="1"/>
</dbReference>
<evidence type="ECO:0000256" key="4">
    <source>
        <dbReference type="ARBA" id="ARBA00022737"/>
    </source>
</evidence>
<feature type="zinc finger region" description="CR-type" evidence="13">
    <location>
        <begin position="132"/>
        <end position="209"/>
    </location>
</feature>
<keyword evidence="2 12" id="KW-0235">DNA replication</keyword>
<dbReference type="Gene3D" id="2.60.260.20">
    <property type="entry name" value="Urease metallochaperone UreE, N-terminal domain"/>
    <property type="match status" value="2"/>
</dbReference>
<dbReference type="GO" id="GO:0051082">
    <property type="term" value="F:unfolded protein binding"/>
    <property type="evidence" value="ECO:0007669"/>
    <property type="project" value="UniProtKB-UniRule"/>
</dbReference>
<dbReference type="Pfam" id="PF00684">
    <property type="entry name" value="DnaJ_CXXCXGXG"/>
    <property type="match status" value="1"/>
</dbReference>
<dbReference type="InterPro" id="IPR036869">
    <property type="entry name" value="J_dom_sf"/>
</dbReference>
<keyword evidence="4 12" id="KW-0677">Repeat</keyword>
<keyword evidence="7 12" id="KW-0346">Stress response</keyword>
<dbReference type="GO" id="GO:0005524">
    <property type="term" value="F:ATP binding"/>
    <property type="evidence" value="ECO:0007669"/>
    <property type="project" value="InterPro"/>
</dbReference>
<feature type="binding site" evidence="12">
    <location>
        <position position="148"/>
    </location>
    <ligand>
        <name>Zn(2+)</name>
        <dbReference type="ChEBI" id="CHEBI:29105"/>
        <label>1</label>
    </ligand>
</feature>
<dbReference type="FunFam" id="2.60.260.20:FF:000005">
    <property type="entry name" value="Chaperone protein dnaJ 1, mitochondrial"/>
    <property type="match status" value="1"/>
</dbReference>
<dbReference type="SUPFAM" id="SSF57938">
    <property type="entry name" value="DnaJ/Hsp40 cysteine-rich domain"/>
    <property type="match status" value="1"/>
</dbReference>
<proteinExistence type="inferred from homology"/>
<dbReference type="PROSITE" id="PS00636">
    <property type="entry name" value="DNAJ_1"/>
    <property type="match status" value="1"/>
</dbReference>
<dbReference type="PANTHER" id="PTHR43096">
    <property type="entry name" value="DNAJ HOMOLOG 1, MITOCHONDRIAL-RELATED"/>
    <property type="match status" value="1"/>
</dbReference>
<dbReference type="GO" id="GO:0008270">
    <property type="term" value="F:zinc ion binding"/>
    <property type="evidence" value="ECO:0007669"/>
    <property type="project" value="UniProtKB-UniRule"/>
</dbReference>
<evidence type="ECO:0000313" key="18">
    <source>
        <dbReference type="Proteomes" id="UP000254504"/>
    </source>
</evidence>
<dbReference type="RefSeq" id="WP_115428349.1">
    <property type="nucleotide sequence ID" value="NZ_CP031367.1"/>
</dbReference>
<feature type="binding site" evidence="12">
    <location>
        <position position="161"/>
    </location>
    <ligand>
        <name>Zn(2+)</name>
        <dbReference type="ChEBI" id="CHEBI:29105"/>
        <label>2</label>
    </ligand>
</feature>
<feature type="binding site" evidence="12">
    <location>
        <position position="200"/>
    </location>
    <ligand>
        <name>Zn(2+)</name>
        <dbReference type="ChEBI" id="CHEBI:29105"/>
        <label>1</label>
    </ligand>
</feature>
<feature type="binding site" evidence="12">
    <location>
        <position position="145"/>
    </location>
    <ligand>
        <name>Zn(2+)</name>
        <dbReference type="ChEBI" id="CHEBI:29105"/>
        <label>1</label>
    </ligand>
</feature>
<evidence type="ECO:0000256" key="11">
    <source>
        <dbReference type="ARBA" id="ARBA00067609"/>
    </source>
</evidence>
<dbReference type="Proteomes" id="UP000254504">
    <property type="component" value="Chromosome"/>
</dbReference>
<dbReference type="CDD" id="cd10719">
    <property type="entry name" value="DnaJ_zf"/>
    <property type="match status" value="1"/>
</dbReference>
<feature type="repeat" description="CXXCXGXG motif" evidence="12">
    <location>
        <begin position="197"/>
        <end position="204"/>
    </location>
</feature>
<evidence type="ECO:0000256" key="3">
    <source>
        <dbReference type="ARBA" id="ARBA00022723"/>
    </source>
</evidence>
<dbReference type="CDD" id="cd10747">
    <property type="entry name" value="DnaJ_C"/>
    <property type="match status" value="1"/>
</dbReference>
<dbReference type="InterPro" id="IPR018253">
    <property type="entry name" value="DnaJ_domain_CS"/>
</dbReference>
<evidence type="ECO:0000256" key="6">
    <source>
        <dbReference type="ARBA" id="ARBA00022833"/>
    </source>
</evidence>
<comment type="similarity">
    <text evidence="10 12">Belongs to the DnaJ family.</text>
</comment>
<dbReference type="EMBL" id="CP031367">
    <property type="protein sequence ID" value="AXK48839.1"/>
    <property type="molecule type" value="Genomic_DNA"/>
</dbReference>
<gene>
    <name evidence="12 16" type="primary">dnaJ</name>
    <name evidence="16" type="ORF">ATR_0975</name>
    <name evidence="17" type="ORF">CRU87_02005</name>
</gene>
<keyword evidence="1 12" id="KW-0963">Cytoplasm</keyword>
<dbReference type="InterPro" id="IPR002939">
    <property type="entry name" value="DnaJ_C"/>
</dbReference>
<evidence type="ECO:0000256" key="10">
    <source>
        <dbReference type="ARBA" id="ARBA00061004"/>
    </source>
</evidence>
<dbReference type="SUPFAM" id="SSF46565">
    <property type="entry name" value="Chaperone J-domain"/>
    <property type="match status" value="1"/>
</dbReference>
<dbReference type="GO" id="GO:0005737">
    <property type="term" value="C:cytoplasm"/>
    <property type="evidence" value="ECO:0007669"/>
    <property type="project" value="UniProtKB-SubCell"/>
</dbReference>
<dbReference type="EMBL" id="PDKD01000002">
    <property type="protein sequence ID" value="RXJ92576.1"/>
    <property type="molecule type" value="Genomic_DNA"/>
</dbReference>
<dbReference type="GO" id="GO:0042026">
    <property type="term" value="P:protein refolding"/>
    <property type="evidence" value="ECO:0007669"/>
    <property type="project" value="TreeGrafter"/>
</dbReference>
<feature type="binding site" evidence="12">
    <location>
        <position position="164"/>
    </location>
    <ligand>
        <name>Zn(2+)</name>
        <dbReference type="ChEBI" id="CHEBI:29105"/>
        <label>2</label>
    </ligand>
</feature>
<comment type="cofactor">
    <cofactor evidence="12">
        <name>Zn(2+)</name>
        <dbReference type="ChEBI" id="CHEBI:29105"/>
    </cofactor>
    <text evidence="12">Binds 2 Zn(2+) ions per monomer.</text>
</comment>
<sequence>MIEIDYYELLEVEKTSDKATIKKAYRKLAMKYHPDKNPNDKEAEEKFKTISEAYEVLSNDEKRALYDRYGKAGLEGNGGRSSGFGGFDDLGSIFEEMFGFSRNHSKKERKSYNYSLDTAIEVKLEFNEAVFGCKKEINYKYKTACKPCNGTGAKDSKFENCKTCAGVGQVHTRQGFMTYAQTCPTCSGSGQSKANPCKSCSGEGYEEIKGNFTVDIPEGVNDGMRIRVSNRGNIAPNGQRGDLYLQTKVKEDSHFIRHDDDIYFEAPIFFTQVALGAKIKVPSLKGELELEIPKNAKDKQQFTFRNEGVKSVQGYGKGDLIVQIKIEYPKTLTEEQKELLEKLQESFGVESTPSEVKFEGMFDKVKKWFS</sequence>
<accession>A0AAD0QJE0</accession>
<feature type="repeat" description="CXXCXGXG motif" evidence="12">
    <location>
        <begin position="161"/>
        <end position="168"/>
    </location>
</feature>
<feature type="domain" description="J" evidence="14">
    <location>
        <begin position="5"/>
        <end position="70"/>
    </location>
</feature>
<dbReference type="InterPro" id="IPR001623">
    <property type="entry name" value="DnaJ_domain"/>
</dbReference>
<dbReference type="CDD" id="cd06257">
    <property type="entry name" value="DnaJ"/>
    <property type="match status" value="1"/>
</dbReference>
<reference evidence="16 18" key="2">
    <citation type="submission" date="2018-07" db="EMBL/GenBank/DDBJ databases">
        <title>Complete genome of the Arcobacter trophiarum type strain LMG 25534.</title>
        <authorList>
            <person name="Miller W.G."/>
            <person name="Yee E."/>
        </authorList>
    </citation>
    <scope>NUCLEOTIDE SEQUENCE [LARGE SCALE GENOMIC DNA]</scope>
    <source>
        <strain evidence="16 18">LMG 25534</strain>
    </source>
</reference>
<evidence type="ECO:0000256" key="2">
    <source>
        <dbReference type="ARBA" id="ARBA00022705"/>
    </source>
</evidence>
<feature type="binding site" evidence="12">
    <location>
        <position position="183"/>
    </location>
    <ligand>
        <name>Zn(2+)</name>
        <dbReference type="ChEBI" id="CHEBI:29105"/>
        <label>2</label>
    </ligand>
</feature>
<evidence type="ECO:0000256" key="7">
    <source>
        <dbReference type="ARBA" id="ARBA00023016"/>
    </source>
</evidence>
<dbReference type="Pfam" id="PF00226">
    <property type="entry name" value="DnaJ"/>
    <property type="match status" value="1"/>
</dbReference>
<dbReference type="FunFam" id="1.10.287.110:FF:000034">
    <property type="entry name" value="Chaperone protein DnaJ"/>
    <property type="match status" value="1"/>
</dbReference>
<comment type="function">
    <text evidence="9 12">Participates actively in the response to hyperosmotic and heat shock by preventing the aggregation of stress-denatured proteins and by disaggregating proteins, also in an autonomous, DnaK-independent fashion. Unfolded proteins bind initially to DnaJ; upon interaction with the DnaJ-bound protein, DnaK hydrolyzes its bound ATP, resulting in the formation of a stable complex. GrpE releases ADP from DnaK; ATP binding to DnaK triggers the release of the substrate protein, thus completing the reaction cycle. Several rounds of ATP-dependent interactions between DnaJ, DnaK and GrpE are required for fully efficient folding. Also involved, together with DnaK and GrpE, in the DNA replication of plasmids through activation of initiation proteins.</text>
</comment>
<dbReference type="InterPro" id="IPR036410">
    <property type="entry name" value="HSP_DnaJ_Cys-rich_dom_sf"/>
</dbReference>
<evidence type="ECO:0000259" key="14">
    <source>
        <dbReference type="PROSITE" id="PS50076"/>
    </source>
</evidence>
<evidence type="ECO:0000256" key="1">
    <source>
        <dbReference type="ARBA" id="ARBA00022490"/>
    </source>
</evidence>
<feature type="binding site" evidence="12">
    <location>
        <position position="186"/>
    </location>
    <ligand>
        <name>Zn(2+)</name>
        <dbReference type="ChEBI" id="CHEBI:29105"/>
        <label>2</label>
    </ligand>
</feature>